<keyword evidence="4" id="KW-1185">Reference proteome</keyword>
<proteinExistence type="predicted"/>
<name>A0A7C8MKA7_9PEZI</name>
<dbReference type="EMBL" id="WUBL01000277">
    <property type="protein sequence ID" value="KAF2962773.1"/>
    <property type="molecule type" value="Genomic_DNA"/>
</dbReference>
<comment type="caution">
    <text evidence="3">The sequence shown here is derived from an EMBL/GenBank/DDBJ whole genome shotgun (WGS) entry which is preliminary data.</text>
</comment>
<evidence type="ECO:0000259" key="2">
    <source>
        <dbReference type="Pfam" id="PF14479"/>
    </source>
</evidence>
<dbReference type="InterPro" id="IPR029498">
    <property type="entry name" value="HeLo_dom"/>
</dbReference>
<evidence type="ECO:0000313" key="3">
    <source>
        <dbReference type="EMBL" id="KAF2962773.1"/>
    </source>
</evidence>
<evidence type="ECO:0000313" key="4">
    <source>
        <dbReference type="Proteomes" id="UP000481858"/>
    </source>
</evidence>
<dbReference type="InParanoid" id="A0A7C8MKA7"/>
<evidence type="ECO:0000256" key="1">
    <source>
        <dbReference type="SAM" id="MobiDB-lite"/>
    </source>
</evidence>
<dbReference type="Gene3D" id="1.10.510.10">
    <property type="entry name" value="Transferase(Phosphotransferase) domain 1"/>
    <property type="match status" value="1"/>
</dbReference>
<reference evidence="3 4" key="1">
    <citation type="submission" date="2019-12" db="EMBL/GenBank/DDBJ databases">
        <title>Draft genome sequence of the ascomycete Xylaria multiplex DSM 110363.</title>
        <authorList>
            <person name="Buettner E."/>
            <person name="Kellner H."/>
        </authorList>
    </citation>
    <scope>NUCLEOTIDE SEQUENCE [LARGE SCALE GENOMIC DNA]</scope>
    <source>
        <strain evidence="3 4">DSM 110363</strain>
    </source>
</reference>
<protein>
    <recommendedName>
        <fullName evidence="2">Prion-inhibition and propagation HeLo domain-containing protein</fullName>
    </recommendedName>
</protein>
<sequence length="642" mass="72924">MSVGLEILGSVAASLELVKVAKSCLSIFNELRHAEIQERDQGDMQFHLIVQGLKFDSWCSSLGIQNMFELSGISPDQWQQKSKVKEFEDLLQSQLRFRSQDLAAVVLKTLKSMEQKFNEAEKLMGKYAVSTGGQTPSNSTTKSIKTHLRWTGLSRRTKKASPALSDVSTEDVNPTERRIGNPISNVRWVARDKGVAQELLESIEKVNKSLVNLVQSVLQAQIGRQADLAVLDSVDHRAHTITQSLPEGSDVRALASMRQWQIQEQRESEDHDSSTYPGISLRVDAQSARPITYSIQDFGKNNVHIGDSRSFSTLDGESVVVEWRYFNNERPFRVEQSLRLADLVRLLNQNNLYQKFQALPCKGYVTDDENSRVGMVFTAGLSPSTNIQSLQTIITSTTQAAPPVGERFAMARRLVLAIHNLHAVRWLHKGIRSDNIICFRDDKNENVNPSGQKNTNDVVNETENVQDRAIQPANNPSLTRPPNPLPTFYLLGWDLSRPDHPSELSESISISTLGFQSKREIVRMYTHPDVFSTKQQQGKRSRYHARWDIYSVGLILLEIGLWRTLESIRYGCKSEDEFRLRVRTEYCDRLQAKMGLVYWRAVQRCLHNDFDLEDEGLSGKEDYSLQVGFEKQVVFELERCFA</sequence>
<dbReference type="AlphaFoldDB" id="A0A7C8MKA7"/>
<accession>A0A7C8MKA7</accession>
<organism evidence="3 4">
    <name type="scientific">Xylaria multiplex</name>
    <dbReference type="NCBI Taxonomy" id="323545"/>
    <lineage>
        <taxon>Eukaryota</taxon>
        <taxon>Fungi</taxon>
        <taxon>Dikarya</taxon>
        <taxon>Ascomycota</taxon>
        <taxon>Pezizomycotina</taxon>
        <taxon>Sordariomycetes</taxon>
        <taxon>Xylariomycetidae</taxon>
        <taxon>Xylariales</taxon>
        <taxon>Xylariaceae</taxon>
        <taxon>Xylaria</taxon>
    </lineage>
</organism>
<dbReference type="SUPFAM" id="SSF56112">
    <property type="entry name" value="Protein kinase-like (PK-like)"/>
    <property type="match status" value="1"/>
</dbReference>
<feature type="region of interest" description="Disordered" evidence="1">
    <location>
        <begin position="159"/>
        <end position="178"/>
    </location>
</feature>
<dbReference type="PANTHER" id="PTHR37542:SF3">
    <property type="entry name" value="PRION-INHIBITION AND PROPAGATION HELO DOMAIN-CONTAINING PROTEIN"/>
    <property type="match status" value="1"/>
</dbReference>
<dbReference type="OrthoDB" id="1911848at2759"/>
<dbReference type="InterPro" id="IPR011009">
    <property type="entry name" value="Kinase-like_dom_sf"/>
</dbReference>
<gene>
    <name evidence="3" type="ORF">GQX73_g10805</name>
</gene>
<feature type="domain" description="Prion-inhibition and propagation HeLo" evidence="2">
    <location>
        <begin position="13"/>
        <end position="226"/>
    </location>
</feature>
<dbReference type="InterPro" id="IPR038305">
    <property type="entry name" value="HeLo_sf"/>
</dbReference>
<dbReference type="Pfam" id="PF14479">
    <property type="entry name" value="HeLo"/>
    <property type="match status" value="1"/>
</dbReference>
<dbReference type="Proteomes" id="UP000481858">
    <property type="component" value="Unassembled WGS sequence"/>
</dbReference>
<dbReference type="PANTHER" id="PTHR37542">
    <property type="entry name" value="HELO DOMAIN-CONTAINING PROTEIN-RELATED"/>
    <property type="match status" value="1"/>
</dbReference>
<dbReference type="Gene3D" id="1.20.120.1020">
    <property type="entry name" value="Prion-inhibition and propagation, HeLo domain"/>
    <property type="match status" value="1"/>
</dbReference>